<dbReference type="WBParaSite" id="Gr19_v10_g7791.t2">
    <property type="protein sequence ID" value="Gr19_v10_g7791.t2"/>
    <property type="gene ID" value="Gr19_v10_g7791"/>
</dbReference>
<reference evidence="18" key="1">
    <citation type="submission" date="2022-11" db="UniProtKB">
        <authorList>
            <consortium name="WormBaseParasite"/>
        </authorList>
    </citation>
    <scope>IDENTIFICATION</scope>
</reference>
<dbReference type="InterPro" id="IPR020550">
    <property type="entry name" value="Inositol_monophosphatase_CS"/>
</dbReference>
<dbReference type="GO" id="GO:0005737">
    <property type="term" value="C:cytoplasm"/>
    <property type="evidence" value="ECO:0007669"/>
    <property type="project" value="UniProtKB-ARBA"/>
</dbReference>
<keyword evidence="8 15" id="KW-0479">Metal-binding</keyword>
<keyword evidence="12 16" id="KW-0472">Membrane</keyword>
<keyword evidence="9" id="KW-0378">Hydrolase</keyword>
<proteinExistence type="inferred from homology"/>
<evidence type="ECO:0000256" key="7">
    <source>
        <dbReference type="ARBA" id="ARBA00022692"/>
    </source>
</evidence>
<name>A0A914I8V4_GLORO</name>
<dbReference type="InterPro" id="IPR000760">
    <property type="entry name" value="Inositol_monophosphatase-like"/>
</dbReference>
<evidence type="ECO:0000256" key="6">
    <source>
        <dbReference type="ARBA" id="ARBA00013106"/>
    </source>
</evidence>
<comment type="subcellular location">
    <subcellularLocation>
        <location evidence="3">Membrane</location>
        <topology evidence="3">Single-pass membrane protein</topology>
    </subcellularLocation>
</comment>
<dbReference type="PANTHER" id="PTHR43028">
    <property type="entry name" value="3'(2'),5'-BISPHOSPHATE NUCLEOTIDASE 1"/>
    <property type="match status" value="1"/>
</dbReference>
<feature type="binding site" evidence="15">
    <location>
        <position position="114"/>
    </location>
    <ligand>
        <name>Mg(2+)</name>
        <dbReference type="ChEBI" id="CHEBI:18420"/>
        <label>1</label>
        <note>catalytic</note>
    </ligand>
</feature>
<feature type="binding site" evidence="15">
    <location>
        <position position="164"/>
    </location>
    <ligand>
        <name>Mg(2+)</name>
        <dbReference type="ChEBI" id="CHEBI:18420"/>
        <label>1</label>
        <note>catalytic</note>
    </ligand>
</feature>
<organism evidence="17 18">
    <name type="scientific">Globodera rostochiensis</name>
    <name type="common">Golden nematode worm</name>
    <name type="synonym">Heterodera rostochiensis</name>
    <dbReference type="NCBI Taxonomy" id="31243"/>
    <lineage>
        <taxon>Eukaryota</taxon>
        <taxon>Metazoa</taxon>
        <taxon>Ecdysozoa</taxon>
        <taxon>Nematoda</taxon>
        <taxon>Chromadorea</taxon>
        <taxon>Rhabditida</taxon>
        <taxon>Tylenchina</taxon>
        <taxon>Tylenchomorpha</taxon>
        <taxon>Tylenchoidea</taxon>
        <taxon>Heteroderidae</taxon>
        <taxon>Heteroderinae</taxon>
        <taxon>Globodera</taxon>
    </lineage>
</organism>
<dbReference type="Proteomes" id="UP000887572">
    <property type="component" value="Unplaced"/>
</dbReference>
<evidence type="ECO:0000256" key="11">
    <source>
        <dbReference type="ARBA" id="ARBA00022989"/>
    </source>
</evidence>
<evidence type="ECO:0000256" key="15">
    <source>
        <dbReference type="PIRSR" id="PIRSR600760-2"/>
    </source>
</evidence>
<dbReference type="GO" id="GO:0046872">
    <property type="term" value="F:metal ion binding"/>
    <property type="evidence" value="ECO:0007669"/>
    <property type="project" value="UniProtKB-KW"/>
</dbReference>
<feature type="transmembrane region" description="Helical" evidence="16">
    <location>
        <begin position="12"/>
        <end position="30"/>
    </location>
</feature>
<dbReference type="PROSITE" id="PS00630">
    <property type="entry name" value="IMP_2"/>
    <property type="match status" value="1"/>
</dbReference>
<dbReference type="FunFam" id="3.30.540.10:FF:000012">
    <property type="entry name" value="Blast:Putative inositol monophosphatase 3"/>
    <property type="match status" value="1"/>
</dbReference>
<feature type="binding site" evidence="15">
    <location>
        <position position="163"/>
    </location>
    <ligand>
        <name>Mg(2+)</name>
        <dbReference type="ChEBI" id="CHEBI:18420"/>
        <label>1</label>
        <note>catalytic</note>
    </ligand>
</feature>
<comment type="catalytic activity">
    <reaction evidence="1">
        <text>a myo-inositol phosphate + H2O = myo-inositol + phosphate</text>
        <dbReference type="Rhea" id="RHEA:24056"/>
        <dbReference type="ChEBI" id="CHEBI:15377"/>
        <dbReference type="ChEBI" id="CHEBI:17268"/>
        <dbReference type="ChEBI" id="CHEBI:43474"/>
        <dbReference type="ChEBI" id="CHEBI:84139"/>
        <dbReference type="EC" id="3.1.3.25"/>
    </reaction>
</comment>
<dbReference type="GO" id="GO:0008254">
    <property type="term" value="F:3'-nucleotidase activity"/>
    <property type="evidence" value="ECO:0007669"/>
    <property type="project" value="TreeGrafter"/>
</dbReference>
<dbReference type="Gene3D" id="3.30.540.10">
    <property type="entry name" value="Fructose-1,6-Bisphosphatase, subunit A, domain 1"/>
    <property type="match status" value="1"/>
</dbReference>
<evidence type="ECO:0000256" key="12">
    <source>
        <dbReference type="ARBA" id="ARBA00023136"/>
    </source>
</evidence>
<evidence type="ECO:0000256" key="9">
    <source>
        <dbReference type="ARBA" id="ARBA00022801"/>
    </source>
</evidence>
<dbReference type="SUPFAM" id="SSF56655">
    <property type="entry name" value="Carbohydrate phosphatase"/>
    <property type="match status" value="1"/>
</dbReference>
<comment type="cofactor">
    <cofactor evidence="2 15">
        <name>Mg(2+)</name>
        <dbReference type="ChEBI" id="CHEBI:18420"/>
    </cofactor>
</comment>
<evidence type="ECO:0000256" key="2">
    <source>
        <dbReference type="ARBA" id="ARBA00001946"/>
    </source>
</evidence>
<evidence type="ECO:0000313" key="17">
    <source>
        <dbReference type="Proteomes" id="UP000887572"/>
    </source>
</evidence>
<evidence type="ECO:0000256" key="14">
    <source>
        <dbReference type="ARBA" id="ARBA00042949"/>
    </source>
</evidence>
<evidence type="ECO:0000256" key="13">
    <source>
        <dbReference type="ARBA" id="ARBA00042119"/>
    </source>
</evidence>
<dbReference type="GO" id="GO:0052834">
    <property type="term" value="F:inositol monophosphate phosphatase activity"/>
    <property type="evidence" value="ECO:0007669"/>
    <property type="project" value="UniProtKB-EC"/>
</dbReference>
<dbReference type="InterPro" id="IPR050725">
    <property type="entry name" value="CysQ/Inositol_MonoPase"/>
</dbReference>
<dbReference type="EC" id="3.1.3.25" evidence="6"/>
<dbReference type="GO" id="GO:0016020">
    <property type="term" value="C:membrane"/>
    <property type="evidence" value="ECO:0007669"/>
    <property type="project" value="UniProtKB-SubCell"/>
</dbReference>
<evidence type="ECO:0000256" key="3">
    <source>
        <dbReference type="ARBA" id="ARBA00004167"/>
    </source>
</evidence>
<dbReference type="AlphaFoldDB" id="A0A914I8V4"/>
<dbReference type="PANTHER" id="PTHR43028:SF4">
    <property type="entry name" value="INOSITOL MONOPHOSPHATASE 3"/>
    <property type="match status" value="1"/>
</dbReference>
<evidence type="ECO:0000256" key="8">
    <source>
        <dbReference type="ARBA" id="ARBA00022723"/>
    </source>
</evidence>
<keyword evidence="17" id="KW-1185">Reference proteome</keyword>
<feature type="binding site" evidence="15">
    <location>
        <position position="291"/>
    </location>
    <ligand>
        <name>Mg(2+)</name>
        <dbReference type="ChEBI" id="CHEBI:18420"/>
        <label>1</label>
        <note>catalytic</note>
    </ligand>
</feature>
<dbReference type="GO" id="GO:0046854">
    <property type="term" value="P:phosphatidylinositol phosphate biosynthetic process"/>
    <property type="evidence" value="ECO:0007669"/>
    <property type="project" value="InterPro"/>
</dbReference>
<dbReference type="Gene3D" id="3.40.190.80">
    <property type="match status" value="1"/>
</dbReference>
<evidence type="ECO:0000313" key="18">
    <source>
        <dbReference type="WBParaSite" id="Gr19_v10_g7791.t2"/>
    </source>
</evidence>
<dbReference type="GO" id="GO:0012505">
    <property type="term" value="C:endomembrane system"/>
    <property type="evidence" value="ECO:0007669"/>
    <property type="project" value="TreeGrafter"/>
</dbReference>
<evidence type="ECO:0000256" key="4">
    <source>
        <dbReference type="ARBA" id="ARBA00005152"/>
    </source>
</evidence>
<accession>A0A914I8V4</accession>
<comment type="similarity">
    <text evidence="5">Belongs to the inositol monophosphatase superfamily.</text>
</comment>
<sequence length="508" mass="57262">MTFIRINLRNTLFFLIASSFIYLAFLIWTAKDRIPEFEVQLRDVLSYVVLAAEMGGHAIVRTFAENRKLRVVEKSQMDVGRPELLTKADLISNHLMLSLLRRFPLLKLVEVISEEKSEFLSEKDVEQYRADNYELWLGLREALSKFPSWRIPLARITVWIDPLDATQEFTEGLTQYVTVMACVAIDGKPIFGAIHSPFLNETVFGMVDHGLFDSNGLPISVPSDREDKLQKTILISRSHAGTVSDLIKRAFVNDSTSYVIEPAGGAGYKTLRLIRQSADLYIHTMAIKKWDLCAGDALIRSAGGVLLALDNGLPIDYSAKTAAATKTSDQIEVHKNGFLMTLRSPFSFYQRFKKVCLNQLELRRLSLLEEYFCLNKGVQSLLAEFRLNLARARSTSGAVGASVSDLLSSEKELEPAIWVETSEIAEDSSDFAFFTLKYAASKCTGTGNDLRERINKTAKEDGNVHLEVLNLPEKTFKRCSQSYVIWRTVKGKYFCLKVKRTAKVKAIH</sequence>
<protein>
    <recommendedName>
        <fullName evidence="6">inositol-phosphate phosphatase</fullName>
        <ecNumber evidence="6">3.1.3.25</ecNumber>
    </recommendedName>
    <alternativeName>
        <fullName evidence="14">Inositol-1(or 4)-monophosphatase 3</fullName>
    </alternativeName>
    <alternativeName>
        <fullName evidence="13">Myo-inositol monophosphatase A3</fullName>
    </alternativeName>
</protein>
<evidence type="ECO:0000256" key="16">
    <source>
        <dbReference type="SAM" id="Phobius"/>
    </source>
</evidence>
<comment type="pathway">
    <text evidence="4">Polyol metabolism; myo-inositol biosynthesis; myo-inositol from D-glucose 6-phosphate: step 2/2.</text>
</comment>
<feature type="binding site" evidence="15">
    <location>
        <position position="161"/>
    </location>
    <ligand>
        <name>Mg(2+)</name>
        <dbReference type="ChEBI" id="CHEBI:18420"/>
        <label>1</label>
        <note>catalytic</note>
    </ligand>
</feature>
<keyword evidence="10 15" id="KW-0460">Magnesium</keyword>
<evidence type="ECO:0000256" key="5">
    <source>
        <dbReference type="ARBA" id="ARBA00009759"/>
    </source>
</evidence>
<dbReference type="Pfam" id="PF00459">
    <property type="entry name" value="Inositol_P"/>
    <property type="match status" value="1"/>
</dbReference>
<keyword evidence="11 16" id="KW-1133">Transmembrane helix</keyword>
<evidence type="ECO:0000256" key="10">
    <source>
        <dbReference type="ARBA" id="ARBA00022842"/>
    </source>
</evidence>
<keyword evidence="7 16" id="KW-0812">Transmembrane</keyword>
<evidence type="ECO:0000256" key="1">
    <source>
        <dbReference type="ARBA" id="ARBA00001033"/>
    </source>
</evidence>